<evidence type="ECO:0000256" key="8">
    <source>
        <dbReference type="SAM" id="MobiDB-lite"/>
    </source>
</evidence>
<comment type="caution">
    <text evidence="10">The sequence shown here is derived from an EMBL/GenBank/DDBJ whole genome shotgun (WGS) entry which is preliminary data.</text>
</comment>
<dbReference type="AlphaFoldDB" id="A0AAV3QQQ9"/>
<dbReference type="GO" id="GO:1901371">
    <property type="term" value="P:regulation of leaf morphogenesis"/>
    <property type="evidence" value="ECO:0007669"/>
    <property type="project" value="TreeGrafter"/>
</dbReference>
<dbReference type="GO" id="GO:0006995">
    <property type="term" value="P:cellular response to nitrogen starvation"/>
    <property type="evidence" value="ECO:0007669"/>
    <property type="project" value="UniProtKB-ARBA"/>
</dbReference>
<keyword evidence="3" id="KW-0052">Apoplast</keyword>
<sequence>MANSNIITLCFLALIVSNIVFCTKGRKLKAKRSLKHHHGGVQTLPATKNIGSELENSKVVVMDGNIDSFRPTNPGHSPGIGHSKHD</sequence>
<comment type="subcellular location">
    <subcellularLocation>
        <location evidence="1">Secreted</location>
        <location evidence="1">Extracellular space</location>
        <location evidence="1">Apoplast</location>
    </subcellularLocation>
</comment>
<dbReference type="PANTHER" id="PTHR33348:SF39">
    <property type="entry name" value="PRECURSOR OF CEP5"/>
    <property type="match status" value="1"/>
</dbReference>
<feature type="region of interest" description="Disordered" evidence="8">
    <location>
        <begin position="65"/>
        <end position="86"/>
    </location>
</feature>
<keyword evidence="6 9" id="KW-0732">Signal</keyword>
<keyword evidence="11" id="KW-1185">Reference proteome</keyword>
<evidence type="ECO:0000256" key="5">
    <source>
        <dbReference type="ARBA" id="ARBA00022702"/>
    </source>
</evidence>
<feature type="chain" id="PRO_5043405315" evidence="9">
    <location>
        <begin position="26"/>
        <end position="86"/>
    </location>
</feature>
<keyword evidence="5" id="KW-0372">Hormone</keyword>
<dbReference type="GO" id="GO:0005179">
    <property type="term" value="F:hormone activity"/>
    <property type="evidence" value="ECO:0007669"/>
    <property type="project" value="UniProtKB-KW"/>
</dbReference>
<reference evidence="10 11" key="1">
    <citation type="submission" date="2024-01" db="EMBL/GenBank/DDBJ databases">
        <title>The complete chloroplast genome sequence of Lithospermum erythrorhizon: insights into the phylogenetic relationship among Boraginaceae species and the maternal lineages of purple gromwells.</title>
        <authorList>
            <person name="Okada T."/>
            <person name="Watanabe K."/>
        </authorList>
    </citation>
    <scope>NUCLEOTIDE SEQUENCE [LARGE SCALE GENOMIC DNA]</scope>
</reference>
<dbReference type="GO" id="GO:1902025">
    <property type="term" value="P:nitrate import"/>
    <property type="evidence" value="ECO:0007669"/>
    <property type="project" value="TreeGrafter"/>
</dbReference>
<dbReference type="Proteomes" id="UP001454036">
    <property type="component" value="Unassembled WGS sequence"/>
</dbReference>
<keyword evidence="7" id="KW-0379">Hydroxylation</keyword>
<accession>A0AAV3QQQ9</accession>
<proteinExistence type="inferred from homology"/>
<evidence type="ECO:0000256" key="6">
    <source>
        <dbReference type="ARBA" id="ARBA00022729"/>
    </source>
</evidence>
<evidence type="ECO:0000256" key="2">
    <source>
        <dbReference type="ARBA" id="ARBA00008963"/>
    </source>
</evidence>
<evidence type="ECO:0000313" key="11">
    <source>
        <dbReference type="Proteomes" id="UP001454036"/>
    </source>
</evidence>
<dbReference type="EMBL" id="BAABME010005707">
    <property type="protein sequence ID" value="GAA0166375.1"/>
    <property type="molecule type" value="Genomic_DNA"/>
</dbReference>
<evidence type="ECO:0000313" key="10">
    <source>
        <dbReference type="EMBL" id="GAA0166375.1"/>
    </source>
</evidence>
<keyword evidence="4" id="KW-0964">Secreted</keyword>
<protein>
    <submittedName>
        <fullName evidence="10">Uncharacterized protein</fullName>
    </submittedName>
</protein>
<dbReference type="GO" id="GO:2000280">
    <property type="term" value="P:regulation of root development"/>
    <property type="evidence" value="ECO:0007669"/>
    <property type="project" value="TreeGrafter"/>
</dbReference>
<dbReference type="GO" id="GO:0048364">
    <property type="term" value="P:root development"/>
    <property type="evidence" value="ECO:0007669"/>
    <property type="project" value="InterPro"/>
</dbReference>
<comment type="similarity">
    <text evidence="2">Belongs to the C-terminally encoded plant signaling peptide (CEP) family.</text>
</comment>
<organism evidence="10 11">
    <name type="scientific">Lithospermum erythrorhizon</name>
    <name type="common">Purple gromwell</name>
    <name type="synonym">Lithospermum officinale var. erythrorhizon</name>
    <dbReference type="NCBI Taxonomy" id="34254"/>
    <lineage>
        <taxon>Eukaryota</taxon>
        <taxon>Viridiplantae</taxon>
        <taxon>Streptophyta</taxon>
        <taxon>Embryophyta</taxon>
        <taxon>Tracheophyta</taxon>
        <taxon>Spermatophyta</taxon>
        <taxon>Magnoliopsida</taxon>
        <taxon>eudicotyledons</taxon>
        <taxon>Gunneridae</taxon>
        <taxon>Pentapetalae</taxon>
        <taxon>asterids</taxon>
        <taxon>lamiids</taxon>
        <taxon>Boraginales</taxon>
        <taxon>Boraginaceae</taxon>
        <taxon>Boraginoideae</taxon>
        <taxon>Lithospermeae</taxon>
        <taxon>Lithospermum</taxon>
    </lineage>
</organism>
<evidence type="ECO:0000256" key="1">
    <source>
        <dbReference type="ARBA" id="ARBA00004271"/>
    </source>
</evidence>
<gene>
    <name evidence="10" type="ORF">LIER_21539</name>
</gene>
<evidence type="ECO:0000256" key="4">
    <source>
        <dbReference type="ARBA" id="ARBA00022525"/>
    </source>
</evidence>
<evidence type="ECO:0000256" key="7">
    <source>
        <dbReference type="ARBA" id="ARBA00023278"/>
    </source>
</evidence>
<dbReference type="InterPro" id="IPR033250">
    <property type="entry name" value="CEP"/>
</dbReference>
<dbReference type="GO" id="GO:0048046">
    <property type="term" value="C:apoplast"/>
    <property type="evidence" value="ECO:0007669"/>
    <property type="project" value="UniProtKB-SubCell"/>
</dbReference>
<dbReference type="PANTHER" id="PTHR33348">
    <property type="entry name" value="PRECURSOR OF CEP5"/>
    <property type="match status" value="1"/>
</dbReference>
<evidence type="ECO:0000256" key="3">
    <source>
        <dbReference type="ARBA" id="ARBA00022523"/>
    </source>
</evidence>
<feature type="signal peptide" evidence="9">
    <location>
        <begin position="1"/>
        <end position="25"/>
    </location>
</feature>
<name>A0AAV3QQQ9_LITER</name>
<evidence type="ECO:0000256" key="9">
    <source>
        <dbReference type="SAM" id="SignalP"/>
    </source>
</evidence>